<protein>
    <submittedName>
        <fullName evidence="1">Uncharacterized protein</fullName>
    </submittedName>
</protein>
<dbReference type="Proteomes" id="UP000052232">
    <property type="component" value="Unassembled WGS sequence"/>
</dbReference>
<evidence type="ECO:0000313" key="2">
    <source>
        <dbReference type="Proteomes" id="UP000052232"/>
    </source>
</evidence>
<accession>A0A0J7XL72</accession>
<reference evidence="1 2" key="1">
    <citation type="journal article" date="2015" name="G3 (Bethesda)">
        <title>Insights into Ongoing Evolution of the Hexachlorocyclohexane Catabolic Pathway from Comparative Genomics of Ten Sphingomonadaceae Strains.</title>
        <authorList>
            <person name="Pearce S.L."/>
            <person name="Oakeshott J.G."/>
            <person name="Pandey G."/>
        </authorList>
    </citation>
    <scope>NUCLEOTIDE SEQUENCE [LARGE SCALE GENOMIC DNA]</scope>
    <source>
        <strain evidence="1 2">LL01</strain>
    </source>
</reference>
<dbReference type="AlphaFoldDB" id="A0A0J7XL72"/>
<evidence type="ECO:0000313" key="1">
    <source>
        <dbReference type="EMBL" id="KMS52419.1"/>
    </source>
</evidence>
<keyword evidence="2" id="KW-1185">Reference proteome</keyword>
<organism evidence="1 2">
    <name type="scientific">Sphingobium cupriresistens LL01</name>
    <dbReference type="NCBI Taxonomy" id="1420583"/>
    <lineage>
        <taxon>Bacteria</taxon>
        <taxon>Pseudomonadati</taxon>
        <taxon>Pseudomonadota</taxon>
        <taxon>Alphaproteobacteria</taxon>
        <taxon>Sphingomonadales</taxon>
        <taxon>Sphingomonadaceae</taxon>
        <taxon>Sphingobium</taxon>
    </lineage>
</organism>
<comment type="caution">
    <text evidence="1">The sequence shown here is derived from an EMBL/GenBank/DDBJ whole genome shotgun (WGS) entry which is preliminary data.</text>
</comment>
<sequence length="34" mass="3765">MIAAIARPDPGASRRFAVAFRCRKEGEERTPSAF</sequence>
<gene>
    <name evidence="1" type="ORF">V473_21430</name>
</gene>
<dbReference type="EMBL" id="JACT01000006">
    <property type="protein sequence ID" value="KMS52419.1"/>
    <property type="molecule type" value="Genomic_DNA"/>
</dbReference>
<name>A0A0J7XL72_9SPHN</name>
<dbReference type="PATRIC" id="fig|1420583.3.peg.4100"/>
<proteinExistence type="predicted"/>